<evidence type="ECO:0000313" key="2">
    <source>
        <dbReference type="Proteomes" id="UP000001060"/>
    </source>
</evidence>
<sequence length="59" mass="6865">MGASMHILQFNIGAFRIISKLYGQASECQGIERNVNKPYFYNRLNFNKLKKSIEVRVNN</sequence>
<dbReference type="STRING" id="661367.LLO_4049"/>
<dbReference type="HOGENOM" id="CLU_2954908_0_0_6"/>
<name>D3HJF3_LEGLN</name>
<dbReference type="AlphaFoldDB" id="D3HJF3"/>
<evidence type="ECO:0000313" key="1">
    <source>
        <dbReference type="EMBL" id="CBJ12545.1"/>
    </source>
</evidence>
<dbReference type="Proteomes" id="UP000001060">
    <property type="component" value="Chromosome"/>
</dbReference>
<accession>D3HJF3</accession>
<dbReference type="EMBL" id="FN650140">
    <property type="protein sequence ID" value="CBJ12545.1"/>
    <property type="molecule type" value="Genomic_DNA"/>
</dbReference>
<reference evidence="1 2" key="1">
    <citation type="journal article" date="2010" name="PLoS Genet.">
        <title>Analysis of the Legionella longbeachae genome and transcriptome uncovers unique strategies to cause Legionnaires' disease.</title>
        <authorList>
            <person name="Cazalet C."/>
            <person name="Gomez-Valero L."/>
            <person name="Rusniok C."/>
            <person name="Lomma M."/>
            <person name="Dervins-Ravault D."/>
            <person name="Newton H."/>
            <person name="Sansom F."/>
            <person name="Jarraud S."/>
            <person name="Zidane N."/>
            <person name="Ma L."/>
            <person name="Bouchier C."/>
            <person name="Etienne J."/>
            <person name="Hartland E."/>
            <person name="Buchrieser C."/>
        </authorList>
    </citation>
    <scope>NUCLEOTIDE SEQUENCE [LARGE SCALE GENOMIC DNA]</scope>
    <source>
        <strain evidence="1 2">NSW150</strain>
    </source>
</reference>
<dbReference type="KEGG" id="llo:LLO_4049"/>
<protein>
    <submittedName>
        <fullName evidence="1">Uncharacterized protein</fullName>
    </submittedName>
</protein>
<keyword evidence="2" id="KW-1185">Reference proteome</keyword>
<gene>
    <name evidence="1" type="ordered locus">LLO_4049</name>
</gene>
<organism evidence="1 2">
    <name type="scientific">Legionella longbeachae serogroup 1 (strain NSW150)</name>
    <dbReference type="NCBI Taxonomy" id="661367"/>
    <lineage>
        <taxon>Bacteria</taxon>
        <taxon>Pseudomonadati</taxon>
        <taxon>Pseudomonadota</taxon>
        <taxon>Gammaproteobacteria</taxon>
        <taxon>Legionellales</taxon>
        <taxon>Legionellaceae</taxon>
        <taxon>Legionella</taxon>
    </lineage>
</organism>
<proteinExistence type="predicted"/>